<proteinExistence type="predicted"/>
<dbReference type="EMBL" id="CP022984">
    <property type="protein sequence ID" value="ASV70188.1"/>
    <property type="molecule type" value="Genomic_DNA"/>
</dbReference>
<evidence type="ECO:0000313" key="2">
    <source>
        <dbReference type="Proteomes" id="UP000215137"/>
    </source>
</evidence>
<dbReference type="InterPro" id="IPR027417">
    <property type="entry name" value="P-loop_NTPase"/>
</dbReference>
<reference evidence="1 2" key="1">
    <citation type="submission" date="2017-08" db="EMBL/GenBank/DDBJ databases">
        <title>Complete Genome Sequence of Bacillus kochii Oregon-R-modENCODE STRAIN BDGP4, isolated from Drosophila melanogaster gut.</title>
        <authorList>
            <person name="Wan K.H."/>
            <person name="Yu C."/>
            <person name="Park S."/>
            <person name="Hammonds A.S."/>
            <person name="Booth B.W."/>
            <person name="Celniker S.E."/>
        </authorList>
    </citation>
    <scope>NUCLEOTIDE SEQUENCE [LARGE SCALE GENOMIC DNA]</scope>
    <source>
        <strain evidence="1 2">BDGP4</strain>
        <plasmid evidence="2">pbkbdgp4a</plasmid>
    </source>
</reference>
<dbReference type="KEGG" id="bko:CKF48_23155"/>
<gene>
    <name evidence="1" type="ORF">CKF48_23155</name>
</gene>
<dbReference type="Gene3D" id="3.40.50.300">
    <property type="entry name" value="P-loop containing nucleotide triphosphate hydrolases"/>
    <property type="match status" value="1"/>
</dbReference>
<protein>
    <recommendedName>
        <fullName evidence="3">FtsK domain-containing protein</fullName>
    </recommendedName>
</protein>
<dbReference type="RefSeq" id="WP_095373746.1">
    <property type="nucleotide sequence ID" value="NZ_CP022984.1"/>
</dbReference>
<dbReference type="AlphaFoldDB" id="A0A248TPN6"/>
<evidence type="ECO:0008006" key="3">
    <source>
        <dbReference type="Google" id="ProtNLM"/>
    </source>
</evidence>
<keyword evidence="1" id="KW-0614">Plasmid</keyword>
<sequence length="161" mass="18864">MLEWFAPPLLIAAAMLPKRKMSDGKKIEEIFKNARICVKDGDSFSYPKLYKTIKQEHKATYLHYHSGIPSEIFNKIKPVFEDELNKDIEIEYEGLLKINVYNQILPKKWTFDNNILTQKWEAPIGKNHDGTLYHDFNKYPHMLVGGVTRFGKTVFIKEIFL</sequence>
<geneLocation type="plasmid" evidence="2">
    <name>pbkbdgp4a</name>
</geneLocation>
<accession>A0A248TPN6</accession>
<name>A0A248TPN6_9BACI</name>
<dbReference type="Proteomes" id="UP000215137">
    <property type="component" value="Plasmid pBkBDGP4A"/>
</dbReference>
<organism evidence="1 2">
    <name type="scientific">Cytobacillus kochii</name>
    <dbReference type="NCBI Taxonomy" id="859143"/>
    <lineage>
        <taxon>Bacteria</taxon>
        <taxon>Bacillati</taxon>
        <taxon>Bacillota</taxon>
        <taxon>Bacilli</taxon>
        <taxon>Bacillales</taxon>
        <taxon>Bacillaceae</taxon>
        <taxon>Cytobacillus</taxon>
    </lineage>
</organism>
<dbReference type="OrthoDB" id="2511091at2"/>
<evidence type="ECO:0000313" key="1">
    <source>
        <dbReference type="EMBL" id="ASV70188.1"/>
    </source>
</evidence>
<keyword evidence="2" id="KW-1185">Reference proteome</keyword>